<feature type="region of interest" description="Disordered" evidence="1">
    <location>
        <begin position="1"/>
        <end position="21"/>
    </location>
</feature>
<accession>D8Q3Z0</accession>
<dbReference type="AlphaFoldDB" id="D8Q3Z0"/>
<dbReference type="Proteomes" id="UP000007431">
    <property type="component" value="Unassembled WGS sequence"/>
</dbReference>
<dbReference type="HOGENOM" id="CLU_3070003_0_0_1"/>
<protein>
    <submittedName>
        <fullName evidence="2">Expressed protein</fullName>
    </submittedName>
</protein>
<dbReference type="KEGG" id="scm:SCHCO_011173"/>
<proteinExistence type="predicted"/>
<evidence type="ECO:0000313" key="3">
    <source>
        <dbReference type="Proteomes" id="UP000007431"/>
    </source>
</evidence>
<organism evidence="3">
    <name type="scientific">Schizophyllum commune (strain H4-8 / FGSC 9210)</name>
    <name type="common">Split gill fungus</name>
    <dbReference type="NCBI Taxonomy" id="578458"/>
    <lineage>
        <taxon>Eukaryota</taxon>
        <taxon>Fungi</taxon>
        <taxon>Dikarya</taxon>
        <taxon>Basidiomycota</taxon>
        <taxon>Agaricomycotina</taxon>
        <taxon>Agaricomycetes</taxon>
        <taxon>Agaricomycetidae</taxon>
        <taxon>Agaricales</taxon>
        <taxon>Schizophyllaceae</taxon>
        <taxon>Schizophyllum</taxon>
    </lineage>
</organism>
<dbReference type="InParanoid" id="D8Q3Z0"/>
<evidence type="ECO:0000256" key="1">
    <source>
        <dbReference type="SAM" id="MobiDB-lite"/>
    </source>
</evidence>
<evidence type="ECO:0000313" key="2">
    <source>
        <dbReference type="EMBL" id="EFI97141.1"/>
    </source>
</evidence>
<keyword evidence="3" id="KW-1185">Reference proteome</keyword>
<dbReference type="EMBL" id="GL377306">
    <property type="protein sequence ID" value="EFI97141.1"/>
    <property type="molecule type" value="Genomic_DNA"/>
</dbReference>
<gene>
    <name evidence="2" type="ORF">SCHCODRAFT_11173</name>
</gene>
<dbReference type="VEuPathDB" id="FungiDB:SCHCODRAFT_011173"/>
<sequence length="53" mass="5667">MSVPFPSPNARKVAPPSPACRKASTKMFLNRAVRTLTELAVPSRAAVGDDERA</sequence>
<reference evidence="2 3" key="1">
    <citation type="journal article" date="2010" name="Nat. Biotechnol.">
        <title>Genome sequence of the model mushroom Schizophyllum commune.</title>
        <authorList>
            <person name="Ohm R.A."/>
            <person name="de Jong J.F."/>
            <person name="Lugones L.G."/>
            <person name="Aerts A."/>
            <person name="Kothe E."/>
            <person name="Stajich J.E."/>
            <person name="de Vries R.P."/>
            <person name="Record E."/>
            <person name="Levasseur A."/>
            <person name="Baker S.E."/>
            <person name="Bartholomew K.A."/>
            <person name="Coutinho P.M."/>
            <person name="Erdmann S."/>
            <person name="Fowler T.J."/>
            <person name="Gathman A.C."/>
            <person name="Lombard V."/>
            <person name="Henrissat B."/>
            <person name="Knabe N."/>
            <person name="Kuees U."/>
            <person name="Lilly W.W."/>
            <person name="Lindquist E."/>
            <person name="Lucas S."/>
            <person name="Magnuson J.K."/>
            <person name="Piumi F."/>
            <person name="Raudaskoski M."/>
            <person name="Salamov A."/>
            <person name="Schmutz J."/>
            <person name="Schwarze F.W.M.R."/>
            <person name="vanKuyk P.A."/>
            <person name="Horton J.S."/>
            <person name="Grigoriev I.V."/>
            <person name="Woesten H.A.B."/>
        </authorList>
    </citation>
    <scope>NUCLEOTIDE SEQUENCE [LARGE SCALE GENOMIC DNA]</scope>
    <source>
        <strain evidence="3">H4-8 / FGSC 9210</strain>
    </source>
</reference>
<name>D8Q3Z0_SCHCM</name>
<dbReference type="RefSeq" id="XP_003032044.1">
    <property type="nucleotide sequence ID" value="XM_003031998.1"/>
</dbReference>
<dbReference type="GeneID" id="9592701"/>